<keyword evidence="2 6" id="KW-0812">Transmembrane</keyword>
<reference evidence="8" key="3">
    <citation type="submission" date="2023-05" db="EMBL/GenBank/DDBJ databases">
        <authorList>
            <person name="Smith C.H."/>
        </authorList>
    </citation>
    <scope>NUCLEOTIDE SEQUENCE</scope>
    <source>
        <strain evidence="8">CHS0354</strain>
        <tissue evidence="8">Mantle</tissue>
    </source>
</reference>
<evidence type="ECO:0000313" key="9">
    <source>
        <dbReference type="Proteomes" id="UP001195483"/>
    </source>
</evidence>
<evidence type="ECO:0000256" key="2">
    <source>
        <dbReference type="ARBA" id="ARBA00022692"/>
    </source>
</evidence>
<evidence type="ECO:0008006" key="10">
    <source>
        <dbReference type="Google" id="ProtNLM"/>
    </source>
</evidence>
<feature type="chain" id="PRO_5041928748" description="PSI domain-containing protein" evidence="7">
    <location>
        <begin position="24"/>
        <end position="655"/>
    </location>
</feature>
<evidence type="ECO:0000256" key="6">
    <source>
        <dbReference type="SAM" id="Phobius"/>
    </source>
</evidence>
<gene>
    <name evidence="8" type="ORF">CHS0354_043039</name>
</gene>
<protein>
    <recommendedName>
        <fullName evidence="10">PSI domain-containing protein</fullName>
    </recommendedName>
</protein>
<dbReference type="Proteomes" id="UP001195483">
    <property type="component" value="Unassembled WGS sequence"/>
</dbReference>
<feature type="compositionally biased region" description="Polar residues" evidence="5">
    <location>
        <begin position="418"/>
        <end position="430"/>
    </location>
</feature>
<evidence type="ECO:0000313" key="8">
    <source>
        <dbReference type="EMBL" id="KAK3589581.1"/>
    </source>
</evidence>
<dbReference type="GO" id="GO:0016020">
    <property type="term" value="C:membrane"/>
    <property type="evidence" value="ECO:0007669"/>
    <property type="project" value="UniProtKB-SubCell"/>
</dbReference>
<accession>A0AAE0SCY4</accession>
<dbReference type="AlphaFoldDB" id="A0AAE0SCY4"/>
<feature type="transmembrane region" description="Helical" evidence="6">
    <location>
        <begin position="582"/>
        <end position="605"/>
    </location>
</feature>
<reference evidence="8" key="1">
    <citation type="journal article" date="2021" name="Genome Biol. Evol.">
        <title>A High-Quality Reference Genome for a Parasitic Bivalve with Doubly Uniparental Inheritance (Bivalvia: Unionida).</title>
        <authorList>
            <person name="Smith C.H."/>
        </authorList>
    </citation>
    <scope>NUCLEOTIDE SEQUENCE</scope>
    <source>
        <strain evidence="8">CHS0354</strain>
    </source>
</reference>
<name>A0AAE0SCY4_9BIVA</name>
<feature type="signal peptide" evidence="7">
    <location>
        <begin position="1"/>
        <end position="23"/>
    </location>
</feature>
<dbReference type="InterPro" id="IPR031152">
    <property type="entry name" value="PLXDC"/>
</dbReference>
<dbReference type="PANTHER" id="PTHR13055:SF12">
    <property type="entry name" value="LD40707P"/>
    <property type="match status" value="1"/>
</dbReference>
<dbReference type="PANTHER" id="PTHR13055">
    <property type="entry name" value="TUMOR ENDOTHELIAL MARKER 7 RELATED"/>
    <property type="match status" value="1"/>
</dbReference>
<keyword evidence="6" id="KW-0472">Membrane</keyword>
<evidence type="ECO:0000256" key="5">
    <source>
        <dbReference type="SAM" id="MobiDB-lite"/>
    </source>
</evidence>
<evidence type="ECO:0000256" key="1">
    <source>
        <dbReference type="ARBA" id="ARBA00004479"/>
    </source>
</evidence>
<sequence>MEAIQFAVVNLLFLISISIEIHGIHISAKDLRYSSLRDQDVIILDSSERYRRQAPIVLSPVPSQNTSQKEATTVMATNTTINDVNRTTSVLLPTTGTPPTVVINDTHEYYTSIIMQSQADNYWVELSNATLHQELRNTSMKAQTIQFQTSSFLFYGHQIYNVTITTGGFLYMSPFVHTFLTATQYTAPLMADFGTMGNNSDIYFQEYANQFIVEWRNVYLVSQKELGPFKFQTILYKNGSIAFIYQKVPVAISSISTANHPVKIGLADAFYIDAKNARGQIIRTIYSYHTIKINLTNVKPKTVIIFHPLTTCNLAKDCYTCVNQKNAFKCLWCAKVQRCSDSLDWNRQEWLESGCNVEGHNSSDRCSETSNPSPIATTTKPSTTETPGPNNYTLSTKTQSTFTPSTTITPVPTSSTTGLATNQTTSIKSPNPTPRELTTPKTTTLRELPTAINTTQTTTLANETSQMPITNSTINSATITTTLKPNITAYQTTKTTLPSPTPQKITIETIPPTTTLMKFTTNITTSQTATLRQETSQTLTSNTTTTSVAPCNKNKDGICGQGSQPSTQNQVSLASGSSNAPMIAMVVVLVLIALGTLIGFLVYAYRNPTSAPGQWLIKNRPSALRERVKNVRDNFFKSLSSDSSEKYRLETESEL</sequence>
<keyword evidence="3 7" id="KW-0732">Signal</keyword>
<evidence type="ECO:0000256" key="3">
    <source>
        <dbReference type="ARBA" id="ARBA00022729"/>
    </source>
</evidence>
<feature type="compositionally biased region" description="Low complexity" evidence="5">
    <location>
        <begin position="372"/>
        <end position="417"/>
    </location>
</feature>
<comment type="caution">
    <text evidence="8">The sequence shown here is derived from an EMBL/GenBank/DDBJ whole genome shotgun (WGS) entry which is preliminary data.</text>
</comment>
<evidence type="ECO:0000256" key="4">
    <source>
        <dbReference type="ARBA" id="ARBA00022989"/>
    </source>
</evidence>
<evidence type="ECO:0000256" key="7">
    <source>
        <dbReference type="SAM" id="SignalP"/>
    </source>
</evidence>
<organism evidence="8 9">
    <name type="scientific">Potamilus streckersoni</name>
    <dbReference type="NCBI Taxonomy" id="2493646"/>
    <lineage>
        <taxon>Eukaryota</taxon>
        <taxon>Metazoa</taxon>
        <taxon>Spiralia</taxon>
        <taxon>Lophotrochozoa</taxon>
        <taxon>Mollusca</taxon>
        <taxon>Bivalvia</taxon>
        <taxon>Autobranchia</taxon>
        <taxon>Heteroconchia</taxon>
        <taxon>Palaeoheterodonta</taxon>
        <taxon>Unionida</taxon>
        <taxon>Unionoidea</taxon>
        <taxon>Unionidae</taxon>
        <taxon>Ambleminae</taxon>
        <taxon>Lampsilini</taxon>
        <taxon>Potamilus</taxon>
    </lineage>
</organism>
<keyword evidence="9" id="KW-1185">Reference proteome</keyword>
<reference evidence="8" key="2">
    <citation type="journal article" date="2021" name="Genome Biol. Evol.">
        <title>Developing a high-quality reference genome for a parasitic bivalve with doubly uniparental inheritance (Bivalvia: Unionida).</title>
        <authorList>
            <person name="Smith C.H."/>
        </authorList>
    </citation>
    <scope>NUCLEOTIDE SEQUENCE</scope>
    <source>
        <strain evidence="8">CHS0354</strain>
        <tissue evidence="8">Mantle</tissue>
    </source>
</reference>
<feature type="region of interest" description="Disordered" evidence="5">
    <location>
        <begin position="357"/>
        <end position="441"/>
    </location>
</feature>
<keyword evidence="4 6" id="KW-1133">Transmembrane helix</keyword>
<dbReference type="EMBL" id="JAEAOA010002360">
    <property type="protein sequence ID" value="KAK3589581.1"/>
    <property type="molecule type" value="Genomic_DNA"/>
</dbReference>
<proteinExistence type="predicted"/>
<comment type="subcellular location">
    <subcellularLocation>
        <location evidence="1">Membrane</location>
        <topology evidence="1">Single-pass type I membrane protein</topology>
    </subcellularLocation>
</comment>